<dbReference type="InterPro" id="IPR036097">
    <property type="entry name" value="HisK_dim/P_sf"/>
</dbReference>
<dbReference type="InterPro" id="IPR003661">
    <property type="entry name" value="HisK_dim/P_dom"/>
</dbReference>
<dbReference type="InterPro" id="IPR003594">
    <property type="entry name" value="HATPase_dom"/>
</dbReference>
<evidence type="ECO:0000256" key="1">
    <source>
        <dbReference type="ARBA" id="ARBA00000085"/>
    </source>
</evidence>
<evidence type="ECO:0000259" key="12">
    <source>
        <dbReference type="PROSITE" id="PS50110"/>
    </source>
</evidence>
<dbReference type="InterPro" id="IPR003018">
    <property type="entry name" value="GAF"/>
</dbReference>
<dbReference type="CDD" id="cd06225">
    <property type="entry name" value="HAMP"/>
    <property type="match status" value="1"/>
</dbReference>
<feature type="domain" description="Histidine kinase" evidence="11">
    <location>
        <begin position="559"/>
        <end position="791"/>
    </location>
</feature>
<dbReference type="SUPFAM" id="SSF52172">
    <property type="entry name" value="CheY-like"/>
    <property type="match status" value="3"/>
</dbReference>
<evidence type="ECO:0000256" key="4">
    <source>
        <dbReference type="ARBA" id="ARBA00022553"/>
    </source>
</evidence>
<evidence type="ECO:0000259" key="13">
    <source>
        <dbReference type="PROSITE" id="PS50885"/>
    </source>
</evidence>
<feature type="domain" description="HAMP" evidence="13">
    <location>
        <begin position="208"/>
        <end position="260"/>
    </location>
</feature>
<dbReference type="SUPFAM" id="SSF55781">
    <property type="entry name" value="GAF domain-like"/>
    <property type="match status" value="1"/>
</dbReference>
<dbReference type="GO" id="GO:0000155">
    <property type="term" value="F:phosphorelay sensor kinase activity"/>
    <property type="evidence" value="ECO:0007669"/>
    <property type="project" value="InterPro"/>
</dbReference>
<dbReference type="InterPro" id="IPR005467">
    <property type="entry name" value="His_kinase_dom"/>
</dbReference>
<evidence type="ECO:0000313" key="15">
    <source>
        <dbReference type="Proteomes" id="UP000469421"/>
    </source>
</evidence>
<evidence type="ECO:0000256" key="5">
    <source>
        <dbReference type="ARBA" id="ARBA00022679"/>
    </source>
</evidence>
<feature type="transmembrane region" description="Helical" evidence="10">
    <location>
        <begin position="13"/>
        <end position="35"/>
    </location>
</feature>
<dbReference type="Gene3D" id="6.10.340.10">
    <property type="match status" value="1"/>
</dbReference>
<dbReference type="EMBL" id="WIRE01000001">
    <property type="protein sequence ID" value="MQX53937.1"/>
    <property type="molecule type" value="Genomic_DNA"/>
</dbReference>
<evidence type="ECO:0000256" key="2">
    <source>
        <dbReference type="ARBA" id="ARBA00004370"/>
    </source>
</evidence>
<dbReference type="PROSITE" id="PS50885">
    <property type="entry name" value="HAMP"/>
    <property type="match status" value="1"/>
</dbReference>
<feature type="modified residue" description="4-aspartylphosphate" evidence="8">
    <location>
        <position position="1006"/>
    </location>
</feature>
<comment type="subcellular location">
    <subcellularLocation>
        <location evidence="2">Membrane</location>
    </subcellularLocation>
</comment>
<keyword evidence="10" id="KW-0812">Transmembrane</keyword>
<dbReference type="Pfam" id="PF02518">
    <property type="entry name" value="HATPase_c"/>
    <property type="match status" value="1"/>
</dbReference>
<dbReference type="Proteomes" id="UP000469421">
    <property type="component" value="Unassembled WGS sequence"/>
</dbReference>
<dbReference type="Gene3D" id="3.40.50.2300">
    <property type="match status" value="3"/>
</dbReference>
<dbReference type="SMART" id="SM00065">
    <property type="entry name" value="GAF"/>
    <property type="match status" value="1"/>
</dbReference>
<dbReference type="PROSITE" id="PS50109">
    <property type="entry name" value="HIS_KIN"/>
    <property type="match status" value="1"/>
</dbReference>
<keyword evidence="6" id="KW-0418">Kinase</keyword>
<evidence type="ECO:0000259" key="11">
    <source>
        <dbReference type="PROSITE" id="PS50109"/>
    </source>
</evidence>
<dbReference type="InterPro" id="IPR004358">
    <property type="entry name" value="Sig_transdc_His_kin-like_C"/>
</dbReference>
<keyword evidence="5" id="KW-0808">Transferase</keyword>
<keyword evidence="10" id="KW-0472">Membrane</keyword>
<feature type="coiled-coil region" evidence="9">
    <location>
        <begin position="424"/>
        <end position="549"/>
    </location>
</feature>
<gene>
    <name evidence="14" type="ORF">GFN93_11815</name>
</gene>
<dbReference type="RefSeq" id="WP_153501276.1">
    <property type="nucleotide sequence ID" value="NZ_WIRE01000001.1"/>
</dbReference>
<dbReference type="InterPro" id="IPR003660">
    <property type="entry name" value="HAMP_dom"/>
</dbReference>
<feature type="domain" description="Response regulatory" evidence="12">
    <location>
        <begin position="957"/>
        <end position="1073"/>
    </location>
</feature>
<keyword evidence="15" id="KW-1185">Reference proteome</keyword>
<evidence type="ECO:0000256" key="8">
    <source>
        <dbReference type="PROSITE-ProRule" id="PRU00169"/>
    </source>
</evidence>
<dbReference type="SMART" id="SM00388">
    <property type="entry name" value="HisKA"/>
    <property type="match status" value="1"/>
</dbReference>
<dbReference type="PROSITE" id="PS50110">
    <property type="entry name" value="RESPONSE_REGULATORY"/>
    <property type="match status" value="3"/>
</dbReference>
<dbReference type="PANTHER" id="PTHR45339:SF1">
    <property type="entry name" value="HYBRID SIGNAL TRANSDUCTION HISTIDINE KINASE J"/>
    <property type="match status" value="1"/>
</dbReference>
<evidence type="ECO:0000256" key="3">
    <source>
        <dbReference type="ARBA" id="ARBA00012438"/>
    </source>
</evidence>
<dbReference type="Gene3D" id="1.10.287.130">
    <property type="match status" value="1"/>
</dbReference>
<dbReference type="InterPro" id="IPR029016">
    <property type="entry name" value="GAF-like_dom_sf"/>
</dbReference>
<dbReference type="SMART" id="SM00448">
    <property type="entry name" value="REC"/>
    <property type="match status" value="3"/>
</dbReference>
<dbReference type="InterPro" id="IPR036890">
    <property type="entry name" value="HATPase_C_sf"/>
</dbReference>
<feature type="domain" description="Response regulatory" evidence="12">
    <location>
        <begin position="835"/>
        <end position="948"/>
    </location>
</feature>
<dbReference type="Gene3D" id="3.30.450.40">
    <property type="match status" value="1"/>
</dbReference>
<feature type="modified residue" description="4-aspartylphosphate" evidence="8">
    <location>
        <position position="884"/>
    </location>
</feature>
<dbReference type="SUPFAM" id="SSF55874">
    <property type="entry name" value="ATPase domain of HSP90 chaperone/DNA topoisomerase II/histidine kinase"/>
    <property type="match status" value="1"/>
</dbReference>
<dbReference type="InterPro" id="IPR011006">
    <property type="entry name" value="CheY-like_superfamily"/>
</dbReference>
<dbReference type="GO" id="GO:0016020">
    <property type="term" value="C:membrane"/>
    <property type="evidence" value="ECO:0007669"/>
    <property type="project" value="UniProtKB-SubCell"/>
</dbReference>
<dbReference type="PRINTS" id="PR00344">
    <property type="entry name" value="BCTRLSENSOR"/>
</dbReference>
<dbReference type="SMART" id="SM00387">
    <property type="entry name" value="HATPase_c"/>
    <property type="match status" value="1"/>
</dbReference>
<dbReference type="InterPro" id="IPR001789">
    <property type="entry name" value="Sig_transdc_resp-reg_receiver"/>
</dbReference>
<protein>
    <recommendedName>
        <fullName evidence="3">histidine kinase</fullName>
        <ecNumber evidence="3">2.7.13.3</ecNumber>
    </recommendedName>
</protein>
<dbReference type="CDD" id="cd16922">
    <property type="entry name" value="HATPase_EvgS-ArcB-TorS-like"/>
    <property type="match status" value="1"/>
</dbReference>
<dbReference type="Pfam" id="PF00072">
    <property type="entry name" value="Response_reg"/>
    <property type="match status" value="3"/>
</dbReference>
<evidence type="ECO:0000256" key="6">
    <source>
        <dbReference type="ARBA" id="ARBA00022777"/>
    </source>
</evidence>
<comment type="caution">
    <text evidence="14">The sequence shown here is derived from an EMBL/GenBank/DDBJ whole genome shotgun (WGS) entry which is preliminary data.</text>
</comment>
<dbReference type="FunFam" id="3.30.565.10:FF:000010">
    <property type="entry name" value="Sensor histidine kinase RcsC"/>
    <property type="match status" value="1"/>
</dbReference>
<organism evidence="14 15">
    <name type="scientific">Alcanivorax sediminis</name>
    <dbReference type="NCBI Taxonomy" id="2663008"/>
    <lineage>
        <taxon>Bacteria</taxon>
        <taxon>Pseudomonadati</taxon>
        <taxon>Pseudomonadota</taxon>
        <taxon>Gammaproteobacteria</taxon>
        <taxon>Oceanospirillales</taxon>
        <taxon>Alcanivoracaceae</taxon>
        <taxon>Alcanivorax</taxon>
    </lineage>
</organism>
<keyword evidence="9" id="KW-0175">Coiled coil</keyword>
<evidence type="ECO:0000256" key="10">
    <source>
        <dbReference type="SAM" id="Phobius"/>
    </source>
</evidence>
<keyword evidence="10" id="KW-1133">Transmembrane helix</keyword>
<dbReference type="EC" id="2.7.13.3" evidence="3"/>
<evidence type="ECO:0000256" key="9">
    <source>
        <dbReference type="SAM" id="Coils"/>
    </source>
</evidence>
<feature type="domain" description="Response regulatory" evidence="12">
    <location>
        <begin position="1105"/>
        <end position="1222"/>
    </location>
</feature>
<accession>A0A6N7LU37</accession>
<evidence type="ECO:0000313" key="14">
    <source>
        <dbReference type="EMBL" id="MQX53937.1"/>
    </source>
</evidence>
<dbReference type="Pfam" id="PF00672">
    <property type="entry name" value="HAMP"/>
    <property type="match status" value="1"/>
</dbReference>
<reference evidence="14 15" key="1">
    <citation type="submission" date="2019-10" db="EMBL/GenBank/DDBJ databases">
        <title>Alcanivorax sp.PA15-N-34 draft genome sequence.</title>
        <authorList>
            <person name="Liao X."/>
            <person name="Shao Z."/>
        </authorList>
    </citation>
    <scope>NUCLEOTIDE SEQUENCE [LARGE SCALE GENOMIC DNA]</scope>
    <source>
        <strain evidence="14 15">PA15-N-34</strain>
    </source>
</reference>
<dbReference type="Pfam" id="PF13185">
    <property type="entry name" value="GAF_2"/>
    <property type="match status" value="1"/>
</dbReference>
<keyword evidence="4 8" id="KW-0597">Phosphoprotein</keyword>
<dbReference type="CDD" id="cd00082">
    <property type="entry name" value="HisKA"/>
    <property type="match status" value="1"/>
</dbReference>
<dbReference type="SMART" id="SM00304">
    <property type="entry name" value="HAMP"/>
    <property type="match status" value="1"/>
</dbReference>
<dbReference type="SUPFAM" id="SSF158472">
    <property type="entry name" value="HAMP domain-like"/>
    <property type="match status" value="1"/>
</dbReference>
<dbReference type="SUPFAM" id="SSF47384">
    <property type="entry name" value="Homodimeric domain of signal transducing histidine kinase"/>
    <property type="match status" value="1"/>
</dbReference>
<dbReference type="CDD" id="cd00156">
    <property type="entry name" value="REC"/>
    <property type="match status" value="1"/>
</dbReference>
<sequence length="1224" mass="136840">MNWFQNLSVRLKILSVAGLGIALFVVYAAYSWYIAETNIQHLERIEDQDFPVLELVNANNVDFIAIGESFIAAITQADPDLLQEALDRADKFEQRLEDISRKDPELAESVGELKDSFGDYINAANTLARGLINDSSGNDDLYTRVTHVRELQSNYEQAQKAFETQRYEAFRESLYKSRDDNEGTQKIGLFLGLVAFSALALIALRVTRAITLPLEGAVTAADNIADGKWDTTIEVTGRDETGKLLHAIRKMRDALVARYKEDRRQETIKNHLAELNNRMRGEMTYEQLGNNMLSFLVPVLEAQVGAFYSYNPETQRLSLSSSYAMQRRKHLGNDFGLGESLVGQCALERKTILLEQVPEGYISISSGTGAGEARNVVVMPVIHEEELKGVLEIGAFRQFTDDDLAFLDQSSEVIAISVNSAVSRMRLAEMLEQTRNQAIELEKQKEEMAQVNDDLEEQAMELSASESRLQQQQEELKAINEELESQTQALRASEESLQAQQEELRVTNEELEAQARLLTEQKSEMAQKNDELELLHHELEEKLRELELSSKYKSEFLSTMSHELRTPLNSILILSNALGQNKKGNLNEKQVEHAQVIHSAGSDLLSLINDILDISKIEEGKMDVVIDDLSPTELGEHFRRHFSHVAENRGLDFHVNVEEGVPEHFYTDRQRLEQIIKNLLSNALKFTEQGSVTLSIARPDASDPLPKQLNPGNAVKLSVTDTGAGIPAEKQKLIFEAFQQADGTTSRKYGGTGLGLTISRELARLLGGEIGLHSDGEGQGSTFTLYLPEGTADSVEVLEQAGMGEADIGFNAEAHTAAMVQDKPGEDDFVVREKTVLIVEDDEEFGGVLLELAADYGLEGHICHDGEAGLEYASHYRPSAIILDIGLPGIDGWEVMEKLKADPRTKDIPVHFLSGRDERKKALELGAIDLLTKPVNQEDILSAFAKIEGAIETNVRRLLVVEDSEIQHESIRELFDQKGVEITAATSGQEALEALRSTVFDCMILDLTLPDMSGFELLELIHNSKDYDSVPVVIYTGKDLTRDEEAKLRKYADRIILKTERSHERLLNEASLFLHWLESTLPGSRQTAQKETSIEHRDDIFEGKQLLLVDDDMRNIYALSAQLEELGFEITIANNGKEALTALDENPNMDIVLMDIMMPEMDGYEAMGLIREQGRFKKLPMLALTAKAMKDDRAKCIEAGANDYCSKPIDMAKLTSLLRVWLHK</sequence>
<dbReference type="AlphaFoldDB" id="A0A6N7LU37"/>
<dbReference type="Pfam" id="PF00512">
    <property type="entry name" value="HisKA"/>
    <property type="match status" value="1"/>
</dbReference>
<proteinExistence type="predicted"/>
<keyword evidence="7" id="KW-0902">Two-component regulatory system</keyword>
<dbReference type="CDD" id="cd17546">
    <property type="entry name" value="REC_hyHK_CKI1_RcsC-like"/>
    <property type="match status" value="1"/>
</dbReference>
<dbReference type="PANTHER" id="PTHR45339">
    <property type="entry name" value="HYBRID SIGNAL TRANSDUCTION HISTIDINE KINASE J"/>
    <property type="match status" value="1"/>
</dbReference>
<comment type="catalytic activity">
    <reaction evidence="1">
        <text>ATP + protein L-histidine = ADP + protein N-phospho-L-histidine.</text>
        <dbReference type="EC" id="2.7.13.3"/>
    </reaction>
</comment>
<dbReference type="Gene3D" id="3.30.565.10">
    <property type="entry name" value="Histidine kinase-like ATPase, C-terminal domain"/>
    <property type="match status" value="1"/>
</dbReference>
<feature type="modified residue" description="4-aspartylphosphate" evidence="8">
    <location>
        <position position="1155"/>
    </location>
</feature>
<name>A0A6N7LU37_9GAMM</name>
<evidence type="ECO:0000256" key="7">
    <source>
        <dbReference type="ARBA" id="ARBA00023012"/>
    </source>
</evidence>